<accession>A0A1I4Z3S1</accession>
<proteinExistence type="predicted"/>
<dbReference type="InterPro" id="IPR036388">
    <property type="entry name" value="WH-like_DNA-bd_sf"/>
</dbReference>
<organism evidence="1 2">
    <name type="scientific">Saccharopolyspora antimicrobica</name>
    <dbReference type="NCBI Taxonomy" id="455193"/>
    <lineage>
        <taxon>Bacteria</taxon>
        <taxon>Bacillati</taxon>
        <taxon>Actinomycetota</taxon>
        <taxon>Actinomycetes</taxon>
        <taxon>Pseudonocardiales</taxon>
        <taxon>Pseudonocardiaceae</taxon>
        <taxon>Saccharopolyspora</taxon>
    </lineage>
</organism>
<gene>
    <name evidence="1" type="ORF">SAMN05421805_104394</name>
</gene>
<evidence type="ECO:0000313" key="1">
    <source>
        <dbReference type="EMBL" id="SFN44902.1"/>
    </source>
</evidence>
<dbReference type="SUPFAM" id="SSF46785">
    <property type="entry name" value="Winged helix' DNA-binding domain"/>
    <property type="match status" value="1"/>
</dbReference>
<dbReference type="InterPro" id="IPR036390">
    <property type="entry name" value="WH_DNA-bd_sf"/>
</dbReference>
<evidence type="ECO:0000313" key="2">
    <source>
        <dbReference type="Proteomes" id="UP000199398"/>
    </source>
</evidence>
<dbReference type="EMBL" id="FOUP01000004">
    <property type="protein sequence ID" value="SFN44902.1"/>
    <property type="molecule type" value="Genomic_DNA"/>
</dbReference>
<reference evidence="1 2" key="1">
    <citation type="submission" date="2016-10" db="EMBL/GenBank/DDBJ databases">
        <authorList>
            <person name="de Groot N.N."/>
        </authorList>
    </citation>
    <scope>NUCLEOTIDE SEQUENCE [LARGE SCALE GENOMIC DNA]</scope>
    <source>
        <strain evidence="1 2">CPCC 201259</strain>
    </source>
</reference>
<name>A0A1I4Z3S1_9PSEU</name>
<dbReference type="Gene3D" id="1.10.10.10">
    <property type="entry name" value="Winged helix-like DNA-binding domain superfamily/Winged helix DNA-binding domain"/>
    <property type="match status" value="1"/>
</dbReference>
<dbReference type="RefSeq" id="WP_170210167.1">
    <property type="nucleotide sequence ID" value="NZ_FOUP01000004.1"/>
</dbReference>
<dbReference type="AlphaFoldDB" id="A0A1I4Z3S1"/>
<sequence length="49" mass="5211">MTLTEQGRALLDEADGIVLDADDRMTAGLAHADVRRLAELLTACAENLA</sequence>
<dbReference type="Proteomes" id="UP000199398">
    <property type="component" value="Unassembled WGS sequence"/>
</dbReference>
<protein>
    <submittedName>
        <fullName evidence="1">Uncharacterized protein</fullName>
    </submittedName>
</protein>